<name>A0A843WSI6_COLES</name>
<comment type="caution">
    <text evidence="7">The sequence shown here is derived from an EMBL/GenBank/DDBJ whole genome shotgun (WGS) entry which is preliminary data.</text>
</comment>
<evidence type="ECO:0000256" key="4">
    <source>
        <dbReference type="ARBA" id="ARBA00022454"/>
    </source>
</evidence>
<sequence length="543" mass="62111">MRPSPRAQEELKRRRGAPLRRSLSSYFLVVQLGGPGDLLGSPPLEGHRIFFDGWGRTHTLLSICALQVQNLLHSPGLGFLSSQRSGVSHAVCSIYSFLFPRIAFPLIGGPVDSEKCLTYREMDSDMEEMFRKKSSGGRKRSAPGDVLYRQLEQFRGRPYAFAGEVVGMLGSCSTSIVKMFDFVKALEFFGFEHSIHNFPHEEDIRLETTRARLSHVLQRHEELKERLSRDTDRMVFDRLQKEFEVARAAQTEEVSLEGEQWNDGLLATIRERTRFTWKLIEKRWQAKKACHLILISREKLHIELVIRYIVICCLEGARIGIQHETSFADSDGNLYFTGEPCEIYHCVLESKSFLEKMTVIEHTIPFFLPIREAENDFLSSNAIKFIDYVGEILQAYVDRREQLADPDRPDSNGVERILQSDPTRVRLIKELYGNQIKELFHSLSYNLIEFVLDDFDCKVTVSLRYGDLISTLPSRIRVLAWPVGASKKFLAAERRGSTSTPAHSIPTRLSYAEDALRTMSLPGAYAEIVLNLPRVLQQLFQSQ</sequence>
<organism evidence="7 8">
    <name type="scientific">Colocasia esculenta</name>
    <name type="common">Wild taro</name>
    <name type="synonym">Arum esculentum</name>
    <dbReference type="NCBI Taxonomy" id="4460"/>
    <lineage>
        <taxon>Eukaryota</taxon>
        <taxon>Viridiplantae</taxon>
        <taxon>Streptophyta</taxon>
        <taxon>Embryophyta</taxon>
        <taxon>Tracheophyta</taxon>
        <taxon>Spermatophyta</taxon>
        <taxon>Magnoliopsida</taxon>
        <taxon>Liliopsida</taxon>
        <taxon>Araceae</taxon>
        <taxon>Aroideae</taxon>
        <taxon>Colocasieae</taxon>
        <taxon>Colocasia</taxon>
    </lineage>
</organism>
<evidence type="ECO:0000256" key="1">
    <source>
        <dbReference type="ARBA" id="ARBA00004123"/>
    </source>
</evidence>
<comment type="subcellular location">
    <subcellularLocation>
        <location evidence="2">Chromosome</location>
        <location evidence="2">Centromere</location>
    </subcellularLocation>
    <subcellularLocation>
        <location evidence="1">Nucleus</location>
    </subcellularLocation>
</comment>
<dbReference type="PANTHER" id="PTHR14582">
    <property type="entry name" value="INNER KINETOCHORE SUBUNIT MAL2"/>
    <property type="match status" value="1"/>
</dbReference>
<evidence type="ECO:0000313" key="7">
    <source>
        <dbReference type="EMBL" id="MQM06954.1"/>
    </source>
</evidence>
<protein>
    <recommendedName>
        <fullName evidence="9">Centromere protein O</fullName>
    </recommendedName>
</protein>
<comment type="similarity">
    <text evidence="3">Belongs to the CENP-O/MCM21 family.</text>
</comment>
<gene>
    <name evidence="7" type="ORF">Taro_039785</name>
</gene>
<dbReference type="Proteomes" id="UP000652761">
    <property type="component" value="Unassembled WGS sequence"/>
</dbReference>
<keyword evidence="8" id="KW-1185">Reference proteome</keyword>
<dbReference type="GO" id="GO:0031511">
    <property type="term" value="C:Mis6-Sim4 complex"/>
    <property type="evidence" value="ECO:0007669"/>
    <property type="project" value="TreeGrafter"/>
</dbReference>
<evidence type="ECO:0000313" key="8">
    <source>
        <dbReference type="Proteomes" id="UP000652761"/>
    </source>
</evidence>
<keyword evidence="4" id="KW-0158">Chromosome</keyword>
<evidence type="ECO:0000256" key="6">
    <source>
        <dbReference type="ARBA" id="ARBA00023328"/>
    </source>
</evidence>
<dbReference type="AlphaFoldDB" id="A0A843WSI6"/>
<proteinExistence type="inferred from homology"/>
<dbReference type="OrthoDB" id="10050372at2759"/>
<dbReference type="PANTHER" id="PTHR14582:SF1">
    <property type="entry name" value="CENTROMERE PROTEIN O"/>
    <property type="match status" value="1"/>
</dbReference>
<accession>A0A843WSI6</accession>
<dbReference type="CDD" id="cd23836">
    <property type="entry name" value="DRWD-C_CENP-O"/>
    <property type="match status" value="1"/>
</dbReference>
<dbReference type="InterPro" id="IPR018464">
    <property type="entry name" value="CENP-O"/>
</dbReference>
<keyword evidence="5" id="KW-0539">Nucleus</keyword>
<evidence type="ECO:0000256" key="3">
    <source>
        <dbReference type="ARBA" id="ARBA00007321"/>
    </source>
</evidence>
<evidence type="ECO:0000256" key="5">
    <source>
        <dbReference type="ARBA" id="ARBA00023242"/>
    </source>
</evidence>
<dbReference type="GO" id="GO:0005634">
    <property type="term" value="C:nucleus"/>
    <property type="evidence" value="ECO:0007669"/>
    <property type="project" value="UniProtKB-SubCell"/>
</dbReference>
<evidence type="ECO:0008006" key="9">
    <source>
        <dbReference type="Google" id="ProtNLM"/>
    </source>
</evidence>
<dbReference type="Pfam" id="PF09496">
    <property type="entry name" value="CENP-O"/>
    <property type="match status" value="1"/>
</dbReference>
<keyword evidence="6" id="KW-0137">Centromere</keyword>
<dbReference type="EMBL" id="NMUH01003750">
    <property type="protein sequence ID" value="MQM06954.1"/>
    <property type="molecule type" value="Genomic_DNA"/>
</dbReference>
<reference evidence="7" key="1">
    <citation type="submission" date="2017-07" db="EMBL/GenBank/DDBJ databases">
        <title>Taro Niue Genome Assembly and Annotation.</title>
        <authorList>
            <person name="Atibalentja N."/>
            <person name="Keating K."/>
            <person name="Fields C.J."/>
        </authorList>
    </citation>
    <scope>NUCLEOTIDE SEQUENCE</scope>
    <source>
        <strain evidence="7">Niue_2</strain>
        <tissue evidence="7">Leaf</tissue>
    </source>
</reference>
<evidence type="ECO:0000256" key="2">
    <source>
        <dbReference type="ARBA" id="ARBA00004584"/>
    </source>
</evidence>